<reference evidence="2 5" key="2">
    <citation type="submission" date="2019-11" db="EMBL/GenBank/DDBJ databases">
        <title>Draft genome sequence of 12 host-associated Lactobacillus reuteri rodent strains.</title>
        <authorList>
            <person name="Zhang S."/>
            <person name="Ozcam M."/>
            <person name="Van Pijkeren J.P."/>
        </authorList>
    </citation>
    <scope>NUCLEOTIDE SEQUENCE [LARGE SCALE GENOMIC DNA]</scope>
    <source>
        <strain evidence="2 5">L1604-1</strain>
    </source>
</reference>
<evidence type="ECO:0000256" key="1">
    <source>
        <dbReference type="SAM" id="SignalP"/>
    </source>
</evidence>
<reference evidence="3 4" key="1">
    <citation type="journal article" date="2018" name="J Appl Environ Microbiol">
        <title>The gut symbionts Lactobacillus reuteri R2lc and 2010 encode a polyketide synthase cluster that activates the mammalian aryl-hydrocarbon receptor.</title>
        <authorList>
            <person name="Ozcam M."/>
            <person name="Roos S."/>
            <person name="Van Pijkeren J.P."/>
        </authorList>
    </citation>
    <scope>NUCLEOTIDE SEQUENCE [LARGE SCALE GENOMIC DNA]</scope>
    <source>
        <strain evidence="3 4">R2lc</strain>
    </source>
</reference>
<proteinExistence type="predicted"/>
<gene>
    <name evidence="3" type="ORF">C5O77_04420</name>
    <name evidence="2" type="ORF">GIX80_05950</name>
</gene>
<feature type="signal peptide" evidence="1">
    <location>
        <begin position="1"/>
        <end position="27"/>
    </location>
</feature>
<dbReference type="Proteomes" id="UP000441557">
    <property type="component" value="Unassembled WGS sequence"/>
</dbReference>
<evidence type="ECO:0000313" key="5">
    <source>
        <dbReference type="Proteomes" id="UP000441557"/>
    </source>
</evidence>
<evidence type="ECO:0000313" key="4">
    <source>
        <dbReference type="Proteomes" id="UP000276940"/>
    </source>
</evidence>
<dbReference type="EMBL" id="PTLS01000027">
    <property type="protein sequence ID" value="RMX25436.1"/>
    <property type="molecule type" value="Genomic_DNA"/>
</dbReference>
<sequence length="94" mass="10547">MNKIMSKKVLMLSIVLAVMILGLNVNQSNVHVAANTDTISQHLSTLNNQHETAESETVASYSKDNQQCAVVNYINCYCFGWLGAQQFWQVNGYY</sequence>
<protein>
    <submittedName>
        <fullName evidence="3">Uncharacterized protein</fullName>
    </submittedName>
</protein>
<name>A0A3M6SDI7_LIMRT</name>
<dbReference type="Proteomes" id="UP000276940">
    <property type="component" value="Unassembled WGS sequence"/>
</dbReference>
<accession>A0A3M6SDI7</accession>
<organism evidence="3 4">
    <name type="scientific">Limosilactobacillus reuteri</name>
    <name type="common">Lactobacillus reuteri</name>
    <dbReference type="NCBI Taxonomy" id="1598"/>
    <lineage>
        <taxon>Bacteria</taxon>
        <taxon>Bacillati</taxon>
        <taxon>Bacillota</taxon>
        <taxon>Bacilli</taxon>
        <taxon>Lactobacillales</taxon>
        <taxon>Lactobacillaceae</taxon>
        <taxon>Limosilactobacillus</taxon>
    </lineage>
</organism>
<dbReference type="RefSeq" id="WP_124216188.1">
    <property type="nucleotide sequence ID" value="NZ_JAFFPO010000040.1"/>
</dbReference>
<dbReference type="AlphaFoldDB" id="A0A3M6SDI7"/>
<evidence type="ECO:0000313" key="3">
    <source>
        <dbReference type="EMBL" id="RMX25436.1"/>
    </source>
</evidence>
<feature type="chain" id="PRO_5043184424" evidence="1">
    <location>
        <begin position="28"/>
        <end position="94"/>
    </location>
</feature>
<keyword evidence="1" id="KW-0732">Signal</keyword>
<evidence type="ECO:0000313" key="2">
    <source>
        <dbReference type="EMBL" id="MRG83939.1"/>
    </source>
</evidence>
<dbReference type="EMBL" id="WJMZ01000005">
    <property type="protein sequence ID" value="MRG83939.1"/>
    <property type="molecule type" value="Genomic_DNA"/>
</dbReference>
<comment type="caution">
    <text evidence="3">The sequence shown here is derived from an EMBL/GenBank/DDBJ whole genome shotgun (WGS) entry which is preliminary data.</text>
</comment>